<dbReference type="AlphaFoldDB" id="A0AAV9X2P3"/>
<evidence type="ECO:0000259" key="10">
    <source>
        <dbReference type="Pfam" id="PF01431"/>
    </source>
</evidence>
<evidence type="ECO:0008006" key="14">
    <source>
        <dbReference type="Google" id="ProtNLM"/>
    </source>
</evidence>
<feature type="region of interest" description="Disordered" evidence="8">
    <location>
        <begin position="1"/>
        <end position="29"/>
    </location>
</feature>
<dbReference type="EMBL" id="JAVHJO010000011">
    <property type="protein sequence ID" value="KAK6533662.1"/>
    <property type="molecule type" value="Genomic_DNA"/>
</dbReference>
<keyword evidence="3" id="KW-0645">Protease</keyword>
<dbReference type="GO" id="GO:0016485">
    <property type="term" value="P:protein processing"/>
    <property type="evidence" value="ECO:0007669"/>
    <property type="project" value="TreeGrafter"/>
</dbReference>
<dbReference type="GO" id="GO:0005886">
    <property type="term" value="C:plasma membrane"/>
    <property type="evidence" value="ECO:0007669"/>
    <property type="project" value="TreeGrafter"/>
</dbReference>
<comment type="caution">
    <text evidence="12">The sequence shown here is derived from an EMBL/GenBank/DDBJ whole genome shotgun (WGS) entry which is preliminary data.</text>
</comment>
<dbReference type="Gene3D" id="1.10.1380.10">
    <property type="entry name" value="Neutral endopeptidase , domain2"/>
    <property type="match status" value="1"/>
</dbReference>
<dbReference type="InterPro" id="IPR000718">
    <property type="entry name" value="Peptidase_M13"/>
</dbReference>
<accession>A0AAV9X2P3</accession>
<dbReference type="PANTHER" id="PTHR11733:SF167">
    <property type="entry name" value="FI17812P1-RELATED"/>
    <property type="match status" value="1"/>
</dbReference>
<evidence type="ECO:0000256" key="1">
    <source>
        <dbReference type="ARBA" id="ARBA00001947"/>
    </source>
</evidence>
<dbReference type="Pfam" id="PF05649">
    <property type="entry name" value="Peptidase_M13_N"/>
    <property type="match status" value="1"/>
</dbReference>
<comment type="similarity">
    <text evidence="2">Belongs to the peptidase M13 family.</text>
</comment>
<feature type="region of interest" description="Disordered" evidence="8">
    <location>
        <begin position="73"/>
        <end position="94"/>
    </location>
</feature>
<dbReference type="InterPro" id="IPR042089">
    <property type="entry name" value="Peptidase_M13_dom_2"/>
</dbReference>
<evidence type="ECO:0000313" key="13">
    <source>
        <dbReference type="Proteomes" id="UP001365542"/>
    </source>
</evidence>
<evidence type="ECO:0000313" key="12">
    <source>
        <dbReference type="EMBL" id="KAK6533662.1"/>
    </source>
</evidence>
<dbReference type="Pfam" id="PF01431">
    <property type="entry name" value="Peptidase_M13"/>
    <property type="match status" value="1"/>
</dbReference>
<feature type="compositionally biased region" description="Polar residues" evidence="8">
    <location>
        <begin position="1"/>
        <end position="15"/>
    </location>
</feature>
<keyword evidence="9" id="KW-0812">Transmembrane</keyword>
<feature type="domain" description="Peptidase M13 C-terminal" evidence="10">
    <location>
        <begin position="591"/>
        <end position="789"/>
    </location>
</feature>
<evidence type="ECO:0000256" key="7">
    <source>
        <dbReference type="ARBA" id="ARBA00023049"/>
    </source>
</evidence>
<dbReference type="PRINTS" id="PR00786">
    <property type="entry name" value="NEPRILYSIN"/>
</dbReference>
<keyword evidence="4" id="KW-0479">Metal-binding</keyword>
<evidence type="ECO:0000256" key="4">
    <source>
        <dbReference type="ARBA" id="ARBA00022723"/>
    </source>
</evidence>
<evidence type="ECO:0000259" key="11">
    <source>
        <dbReference type="Pfam" id="PF05649"/>
    </source>
</evidence>
<proteinExistence type="inferred from homology"/>
<organism evidence="12 13">
    <name type="scientific">Orbilia ellipsospora</name>
    <dbReference type="NCBI Taxonomy" id="2528407"/>
    <lineage>
        <taxon>Eukaryota</taxon>
        <taxon>Fungi</taxon>
        <taxon>Dikarya</taxon>
        <taxon>Ascomycota</taxon>
        <taxon>Pezizomycotina</taxon>
        <taxon>Orbiliomycetes</taxon>
        <taxon>Orbiliales</taxon>
        <taxon>Orbiliaceae</taxon>
        <taxon>Orbilia</taxon>
    </lineage>
</organism>
<comment type="cofactor">
    <cofactor evidence="1">
        <name>Zn(2+)</name>
        <dbReference type="ChEBI" id="CHEBI:29105"/>
    </cofactor>
</comment>
<feature type="domain" description="Peptidase M13 N-terminal" evidence="11">
    <location>
        <begin position="120"/>
        <end position="529"/>
    </location>
</feature>
<feature type="transmembrane region" description="Helical" evidence="9">
    <location>
        <begin position="46"/>
        <end position="69"/>
    </location>
</feature>
<gene>
    <name evidence="12" type="ORF">TWF694_002595</name>
</gene>
<dbReference type="Gene3D" id="3.40.390.10">
    <property type="entry name" value="Collagenase (Catalytic Domain)"/>
    <property type="match status" value="1"/>
</dbReference>
<dbReference type="GO" id="GO:0046872">
    <property type="term" value="F:metal ion binding"/>
    <property type="evidence" value="ECO:0007669"/>
    <property type="project" value="UniProtKB-KW"/>
</dbReference>
<keyword evidence="9" id="KW-0472">Membrane</keyword>
<evidence type="ECO:0000256" key="8">
    <source>
        <dbReference type="SAM" id="MobiDB-lite"/>
    </source>
</evidence>
<protein>
    <recommendedName>
        <fullName evidence="14">Endothelin-converting enzyme</fullName>
    </recommendedName>
</protein>
<evidence type="ECO:0000256" key="3">
    <source>
        <dbReference type="ARBA" id="ARBA00022670"/>
    </source>
</evidence>
<dbReference type="InterPro" id="IPR024079">
    <property type="entry name" value="MetalloPept_cat_dom_sf"/>
</dbReference>
<dbReference type="CDD" id="cd08662">
    <property type="entry name" value="M13"/>
    <property type="match status" value="1"/>
</dbReference>
<dbReference type="GO" id="GO:0004222">
    <property type="term" value="F:metalloendopeptidase activity"/>
    <property type="evidence" value="ECO:0007669"/>
    <property type="project" value="InterPro"/>
</dbReference>
<evidence type="ECO:0000256" key="2">
    <source>
        <dbReference type="ARBA" id="ARBA00007357"/>
    </source>
</evidence>
<evidence type="ECO:0000256" key="9">
    <source>
        <dbReference type="SAM" id="Phobius"/>
    </source>
</evidence>
<dbReference type="PROSITE" id="PS51885">
    <property type="entry name" value="NEPRILYSIN"/>
    <property type="match status" value="1"/>
</dbReference>
<dbReference type="SUPFAM" id="SSF55486">
    <property type="entry name" value="Metalloproteases ('zincins'), catalytic domain"/>
    <property type="match status" value="1"/>
</dbReference>
<keyword evidence="7" id="KW-0482">Metalloprotease</keyword>
<keyword evidence="6" id="KW-0862">Zinc</keyword>
<keyword evidence="5" id="KW-0378">Hydrolase</keyword>
<feature type="compositionally biased region" description="Pro residues" evidence="8">
    <location>
        <begin position="73"/>
        <end position="90"/>
    </location>
</feature>
<dbReference type="Proteomes" id="UP001365542">
    <property type="component" value="Unassembled WGS sequence"/>
</dbReference>
<keyword evidence="13" id="KW-1185">Reference proteome</keyword>
<name>A0AAV9X2P3_9PEZI</name>
<reference evidence="12 13" key="1">
    <citation type="submission" date="2019-10" db="EMBL/GenBank/DDBJ databases">
        <authorList>
            <person name="Palmer J.M."/>
        </authorList>
    </citation>
    <scope>NUCLEOTIDE SEQUENCE [LARGE SCALE GENOMIC DNA]</scope>
    <source>
        <strain evidence="12 13">TWF694</strain>
    </source>
</reference>
<keyword evidence="9" id="KW-1133">Transmembrane helix</keyword>
<evidence type="ECO:0000256" key="6">
    <source>
        <dbReference type="ARBA" id="ARBA00022833"/>
    </source>
</evidence>
<evidence type="ECO:0000256" key="5">
    <source>
        <dbReference type="ARBA" id="ARBA00022801"/>
    </source>
</evidence>
<dbReference type="InterPro" id="IPR008753">
    <property type="entry name" value="Peptidase_M13_N"/>
</dbReference>
<dbReference type="PANTHER" id="PTHR11733">
    <property type="entry name" value="ZINC METALLOPROTEASE FAMILY M13 NEPRILYSIN-RELATED"/>
    <property type="match status" value="1"/>
</dbReference>
<sequence>MAENGGTTHTSSENTPLLGRSAEEGSGPDSDDSFFVRLKNWVSRNFVVIGLATLIIILTALLLALVAHIRHPPSSPAPPAPPSKPSPPEKVPTCTSPGCVLAAATLLRSMSKRYKELDACEDFRTFTCEGFDAVHEIREDQTNVASLQIMSEEGQLVLKRILESPSPDSESLFWTASSPDKAIFSKMQDAYGACMNETLLTSIGAQPLLDLVSKLEDLYPIKKPKGAIDTSLTDAIQFLMSIGVGGPISLGIGADDKDPDSNVLQLVPPYSFGLPSKQYYNNTELVSLYKETIDSVLEALLTKTPPEMSVLSSFRLEDNPTAMDKTVVDKLVEFESAMANAAPDPEDANDVTKYYNPRTLAQAAAMIPEIHIADIVQHFTKGYKPPKVIVGSPDYLKSLSTILASQSRKTVQSYLAWKLISTWGGTVESDAVKPLSKFRNRLQGKAPDVKAERWRTCVRVVDSDLSWILSRSFIEAAFSKEAKDLGDQIILDIKSEFSRKLDNAEWMSKKVRKLAIDKVHLIRQKIGYPTKSPDVTNPKELFDYYSEVKVSKDTFFENRLSSTKSEVAREWDQAGKPVDKDSWGMTASTVNAYYNPPGNEIVFPAGIMQAPVFYDPSIPKYLSYGAFGAVAGHELSHAFDSSGRNYDQNGNYTDWWDADTVAAFKKKTDCFVEQYHKYTIPTKDGPLAVNGRLTLGENIADAGGLTAAFQAWKRRDAEKPDELLPGLEDLTKEQVFFLAYGLTWCGKHREEEMAQRIYTDPHSPDRFRIKGTTANSREWREAYNCPVKEPTCELW</sequence>
<dbReference type="InterPro" id="IPR018497">
    <property type="entry name" value="Peptidase_M13_C"/>
</dbReference>